<gene>
    <name evidence="2" type="ORF">SAMN05192540_2476</name>
</gene>
<dbReference type="EMBL" id="FNTB01000001">
    <property type="protein sequence ID" value="SEC14682.1"/>
    <property type="molecule type" value="Genomic_DNA"/>
</dbReference>
<dbReference type="Pfam" id="PF13648">
    <property type="entry name" value="Lipocalin_4"/>
    <property type="match status" value="1"/>
</dbReference>
<sequence>MIKKLTLILSLFLISCGAKIDKDKLHLLNGYWEIKEVTFVDGAKKEYSINSTVDYIKLDSLSGFRKKVDPKFNGTFETSNDAEAFFIRISNDSIFMKYTNDSNIWEEVLTSLDEKSFSVKNSEGVTYKYNRFEPINITP</sequence>
<proteinExistence type="predicted"/>
<organism evidence="2 3">
    <name type="scientific">Maribacter dokdonensis</name>
    <dbReference type="NCBI Taxonomy" id="320912"/>
    <lineage>
        <taxon>Bacteria</taxon>
        <taxon>Pseudomonadati</taxon>
        <taxon>Bacteroidota</taxon>
        <taxon>Flavobacteriia</taxon>
        <taxon>Flavobacteriales</taxon>
        <taxon>Flavobacteriaceae</taxon>
        <taxon>Maribacter</taxon>
    </lineage>
</organism>
<evidence type="ECO:0000313" key="3">
    <source>
        <dbReference type="Proteomes" id="UP000183038"/>
    </source>
</evidence>
<dbReference type="PROSITE" id="PS51257">
    <property type="entry name" value="PROKAR_LIPOPROTEIN"/>
    <property type="match status" value="1"/>
</dbReference>
<dbReference type="InterPro" id="IPR024311">
    <property type="entry name" value="Lipocalin-like"/>
</dbReference>
<dbReference type="OrthoDB" id="1143855at2"/>
<accession>A0A1H4Q5G0</accession>
<dbReference type="Proteomes" id="UP000183038">
    <property type="component" value="Unassembled WGS sequence"/>
</dbReference>
<reference evidence="2 3" key="1">
    <citation type="submission" date="2016-10" db="EMBL/GenBank/DDBJ databases">
        <authorList>
            <person name="de Groot N.N."/>
        </authorList>
    </citation>
    <scope>NUCLEOTIDE SEQUENCE [LARGE SCALE GENOMIC DNA]</scope>
    <source>
        <strain evidence="2 3">MAR_2009_71</strain>
    </source>
</reference>
<evidence type="ECO:0000313" key="2">
    <source>
        <dbReference type="EMBL" id="SEC14682.1"/>
    </source>
</evidence>
<evidence type="ECO:0000259" key="1">
    <source>
        <dbReference type="Pfam" id="PF13648"/>
    </source>
</evidence>
<dbReference type="AlphaFoldDB" id="A0A1H4Q5G0"/>
<name>A0A1H4Q5G0_9FLAO</name>
<dbReference type="RefSeq" id="WP_074673080.1">
    <property type="nucleotide sequence ID" value="NZ_FNTB01000001.1"/>
</dbReference>
<protein>
    <recommendedName>
        <fullName evidence="1">Lipocalin-like domain-containing protein</fullName>
    </recommendedName>
</protein>
<feature type="domain" description="Lipocalin-like" evidence="1">
    <location>
        <begin position="28"/>
        <end position="117"/>
    </location>
</feature>